<reference evidence="2 3" key="2">
    <citation type="journal article" date="2013" name="Plant Cell Physiol.">
        <title>Rice Annotation Project Database (RAP-DB): an integrative and interactive database for rice genomics.</title>
        <authorList>
            <person name="Sakai H."/>
            <person name="Lee S.S."/>
            <person name="Tanaka T."/>
            <person name="Numa H."/>
            <person name="Kim J."/>
            <person name="Kawahara Y."/>
            <person name="Wakimoto H."/>
            <person name="Yang C.C."/>
            <person name="Iwamoto M."/>
            <person name="Abe T."/>
            <person name="Yamada Y."/>
            <person name="Muto A."/>
            <person name="Inokuchi H."/>
            <person name="Ikemura T."/>
            <person name="Matsumoto T."/>
            <person name="Sasaki T."/>
            <person name="Itoh T."/>
        </authorList>
    </citation>
    <scope>NUCLEOTIDE SEQUENCE [LARGE SCALE GENOMIC DNA]</scope>
    <source>
        <strain evidence="3">cv. Nipponbare</strain>
    </source>
</reference>
<proteinExistence type="predicted"/>
<feature type="compositionally biased region" description="Low complexity" evidence="1">
    <location>
        <begin position="23"/>
        <end position="48"/>
    </location>
</feature>
<sequence length="138" mass="14681">MAPGTGRRGSEAVAGRSGGGTARSGRTWPRAVTVTGGTRTTSSTVAGTMVPSLHQPVGHGAAGDSRRAKGGSRGRRRSQAPRRRPQASDVPSFLPSLSPFPGDLTKLPNFAEERVSHFGHLVLGWSQEMLMWLRISYM</sequence>
<organism evidence="2 3">
    <name type="scientific">Oryza sativa subsp. japonica</name>
    <name type="common">Rice</name>
    <dbReference type="NCBI Taxonomy" id="39947"/>
    <lineage>
        <taxon>Eukaryota</taxon>
        <taxon>Viridiplantae</taxon>
        <taxon>Streptophyta</taxon>
        <taxon>Embryophyta</taxon>
        <taxon>Tracheophyta</taxon>
        <taxon>Spermatophyta</taxon>
        <taxon>Magnoliopsida</taxon>
        <taxon>Liliopsida</taxon>
        <taxon>Poales</taxon>
        <taxon>Poaceae</taxon>
        <taxon>BOP clade</taxon>
        <taxon>Oryzoideae</taxon>
        <taxon>Oryzeae</taxon>
        <taxon>Oryzinae</taxon>
        <taxon>Oryza</taxon>
        <taxon>Oryza sativa</taxon>
    </lineage>
</organism>
<name>A0A0P0VI86_ORYSJ</name>
<gene>
    <name evidence="2" type="ordered locus">Os02g0318725</name>
    <name evidence="2" type="ORF">OSNPB_020318725</name>
</gene>
<evidence type="ECO:0000313" key="2">
    <source>
        <dbReference type="EMBL" id="BAS78364.1"/>
    </source>
</evidence>
<dbReference type="PaxDb" id="39947-A0A0P0VI86"/>
<feature type="compositionally biased region" description="Basic residues" evidence="1">
    <location>
        <begin position="68"/>
        <end position="85"/>
    </location>
</feature>
<feature type="region of interest" description="Disordered" evidence="1">
    <location>
        <begin position="1"/>
        <end position="98"/>
    </location>
</feature>
<protein>
    <submittedName>
        <fullName evidence="2">Os02g0318725 protein</fullName>
    </submittedName>
</protein>
<dbReference type="AlphaFoldDB" id="A0A0P0VI86"/>
<dbReference type="InParanoid" id="A0A0P0VI86"/>
<evidence type="ECO:0000256" key="1">
    <source>
        <dbReference type="SAM" id="MobiDB-lite"/>
    </source>
</evidence>
<reference evidence="2 3" key="3">
    <citation type="journal article" date="2013" name="Rice">
        <title>Improvement of the Oryza sativa Nipponbare reference genome using next generation sequence and optical map data.</title>
        <authorList>
            <person name="Kawahara Y."/>
            <person name="de la Bastide M."/>
            <person name="Hamilton J.P."/>
            <person name="Kanamori H."/>
            <person name="McCombie W.R."/>
            <person name="Ouyang S."/>
            <person name="Schwartz D.C."/>
            <person name="Tanaka T."/>
            <person name="Wu J."/>
            <person name="Zhou S."/>
            <person name="Childs K.L."/>
            <person name="Davidson R.M."/>
            <person name="Lin H."/>
            <person name="Quesada-Ocampo L."/>
            <person name="Vaillancourt B."/>
            <person name="Sakai H."/>
            <person name="Lee S.S."/>
            <person name="Kim J."/>
            <person name="Numa H."/>
            <person name="Itoh T."/>
            <person name="Buell C.R."/>
            <person name="Matsumoto T."/>
        </authorList>
    </citation>
    <scope>NUCLEOTIDE SEQUENCE [LARGE SCALE GENOMIC DNA]</scope>
    <source>
        <strain evidence="3">cv. Nipponbare</strain>
    </source>
</reference>
<keyword evidence="3" id="KW-1185">Reference proteome</keyword>
<dbReference type="Proteomes" id="UP000059680">
    <property type="component" value="Chromosome 2"/>
</dbReference>
<dbReference type="EMBL" id="AP014958">
    <property type="protein sequence ID" value="BAS78364.1"/>
    <property type="molecule type" value="Genomic_DNA"/>
</dbReference>
<evidence type="ECO:0000313" key="3">
    <source>
        <dbReference type="Proteomes" id="UP000059680"/>
    </source>
</evidence>
<accession>A0A0P0VI86</accession>
<feature type="compositionally biased region" description="Low complexity" evidence="1">
    <location>
        <begin position="87"/>
        <end position="98"/>
    </location>
</feature>
<reference evidence="3" key="1">
    <citation type="journal article" date="2005" name="Nature">
        <title>The map-based sequence of the rice genome.</title>
        <authorList>
            <consortium name="International rice genome sequencing project (IRGSP)"/>
            <person name="Matsumoto T."/>
            <person name="Wu J."/>
            <person name="Kanamori H."/>
            <person name="Katayose Y."/>
            <person name="Fujisawa M."/>
            <person name="Namiki N."/>
            <person name="Mizuno H."/>
            <person name="Yamamoto K."/>
            <person name="Antonio B.A."/>
            <person name="Baba T."/>
            <person name="Sakata K."/>
            <person name="Nagamura Y."/>
            <person name="Aoki H."/>
            <person name="Arikawa K."/>
            <person name="Arita K."/>
            <person name="Bito T."/>
            <person name="Chiden Y."/>
            <person name="Fujitsuka N."/>
            <person name="Fukunaka R."/>
            <person name="Hamada M."/>
            <person name="Harada C."/>
            <person name="Hayashi A."/>
            <person name="Hijishita S."/>
            <person name="Honda M."/>
            <person name="Hosokawa S."/>
            <person name="Ichikawa Y."/>
            <person name="Idonuma A."/>
            <person name="Iijima M."/>
            <person name="Ikeda M."/>
            <person name="Ikeno M."/>
            <person name="Ito K."/>
            <person name="Ito S."/>
            <person name="Ito T."/>
            <person name="Ito Y."/>
            <person name="Ito Y."/>
            <person name="Iwabuchi A."/>
            <person name="Kamiya K."/>
            <person name="Karasawa W."/>
            <person name="Kurita K."/>
            <person name="Katagiri S."/>
            <person name="Kikuta A."/>
            <person name="Kobayashi H."/>
            <person name="Kobayashi N."/>
            <person name="Machita K."/>
            <person name="Maehara T."/>
            <person name="Masukawa M."/>
            <person name="Mizubayashi T."/>
            <person name="Mukai Y."/>
            <person name="Nagasaki H."/>
            <person name="Nagata Y."/>
            <person name="Naito S."/>
            <person name="Nakashima M."/>
            <person name="Nakama Y."/>
            <person name="Nakamichi Y."/>
            <person name="Nakamura M."/>
            <person name="Meguro A."/>
            <person name="Negishi M."/>
            <person name="Ohta I."/>
            <person name="Ohta T."/>
            <person name="Okamoto M."/>
            <person name="Ono N."/>
            <person name="Saji S."/>
            <person name="Sakaguchi M."/>
            <person name="Sakai K."/>
            <person name="Shibata M."/>
            <person name="Shimokawa T."/>
            <person name="Song J."/>
            <person name="Takazaki Y."/>
            <person name="Terasawa K."/>
            <person name="Tsugane M."/>
            <person name="Tsuji K."/>
            <person name="Ueda S."/>
            <person name="Waki K."/>
            <person name="Yamagata H."/>
            <person name="Yamamoto M."/>
            <person name="Yamamoto S."/>
            <person name="Yamane H."/>
            <person name="Yoshiki S."/>
            <person name="Yoshihara R."/>
            <person name="Yukawa K."/>
            <person name="Zhong H."/>
            <person name="Yano M."/>
            <person name="Yuan Q."/>
            <person name="Ouyang S."/>
            <person name="Liu J."/>
            <person name="Jones K.M."/>
            <person name="Gansberger K."/>
            <person name="Moffat K."/>
            <person name="Hill J."/>
            <person name="Bera J."/>
            <person name="Fadrosh D."/>
            <person name="Jin S."/>
            <person name="Johri S."/>
            <person name="Kim M."/>
            <person name="Overton L."/>
            <person name="Reardon M."/>
            <person name="Tsitrin T."/>
            <person name="Vuong H."/>
            <person name="Weaver B."/>
            <person name="Ciecko A."/>
            <person name="Tallon L."/>
            <person name="Jackson J."/>
            <person name="Pai G."/>
            <person name="Aken S.V."/>
            <person name="Utterback T."/>
            <person name="Reidmuller S."/>
            <person name="Feldblyum T."/>
            <person name="Hsiao J."/>
            <person name="Zismann V."/>
            <person name="Iobst S."/>
            <person name="de Vazeille A.R."/>
            <person name="Buell C.R."/>
            <person name="Ying K."/>
            <person name="Li Y."/>
            <person name="Lu T."/>
            <person name="Huang Y."/>
            <person name="Zhao Q."/>
            <person name="Feng Q."/>
            <person name="Zhang L."/>
            <person name="Zhu J."/>
            <person name="Weng Q."/>
            <person name="Mu J."/>
            <person name="Lu Y."/>
            <person name="Fan D."/>
            <person name="Liu Y."/>
            <person name="Guan J."/>
            <person name="Zhang Y."/>
            <person name="Yu S."/>
            <person name="Liu X."/>
            <person name="Zhang Y."/>
            <person name="Hong G."/>
            <person name="Han B."/>
            <person name="Choisne N."/>
            <person name="Demange N."/>
            <person name="Orjeda G."/>
            <person name="Samain S."/>
            <person name="Cattolico L."/>
            <person name="Pelletier E."/>
            <person name="Couloux A."/>
            <person name="Segurens B."/>
            <person name="Wincker P."/>
            <person name="D'Hont A."/>
            <person name="Scarpelli C."/>
            <person name="Weissenbach J."/>
            <person name="Salanoubat M."/>
            <person name="Quetier F."/>
            <person name="Yu Y."/>
            <person name="Kim H.R."/>
            <person name="Rambo T."/>
            <person name="Currie J."/>
            <person name="Collura K."/>
            <person name="Luo M."/>
            <person name="Yang T."/>
            <person name="Ammiraju J.S.S."/>
            <person name="Engler F."/>
            <person name="Soderlund C."/>
            <person name="Wing R.A."/>
            <person name="Palmer L.E."/>
            <person name="de la Bastide M."/>
            <person name="Spiegel L."/>
            <person name="Nascimento L."/>
            <person name="Zutavern T."/>
            <person name="O'Shaughnessy A."/>
            <person name="Dike S."/>
            <person name="Dedhia N."/>
            <person name="Preston R."/>
            <person name="Balija V."/>
            <person name="McCombie W.R."/>
            <person name="Chow T."/>
            <person name="Chen H."/>
            <person name="Chung M."/>
            <person name="Chen C."/>
            <person name="Shaw J."/>
            <person name="Wu H."/>
            <person name="Hsiao K."/>
            <person name="Chao Y."/>
            <person name="Chu M."/>
            <person name="Cheng C."/>
            <person name="Hour A."/>
            <person name="Lee P."/>
            <person name="Lin S."/>
            <person name="Lin Y."/>
            <person name="Liou J."/>
            <person name="Liu S."/>
            <person name="Hsing Y."/>
            <person name="Raghuvanshi S."/>
            <person name="Mohanty A."/>
            <person name="Bharti A.K."/>
            <person name="Gaur A."/>
            <person name="Gupta V."/>
            <person name="Kumar D."/>
            <person name="Ravi V."/>
            <person name="Vij S."/>
            <person name="Kapur A."/>
            <person name="Khurana P."/>
            <person name="Khurana P."/>
            <person name="Khurana J.P."/>
            <person name="Tyagi A.K."/>
            <person name="Gaikwad K."/>
            <person name="Singh A."/>
            <person name="Dalal V."/>
            <person name="Srivastava S."/>
            <person name="Dixit A."/>
            <person name="Pal A.K."/>
            <person name="Ghazi I.A."/>
            <person name="Yadav M."/>
            <person name="Pandit A."/>
            <person name="Bhargava A."/>
            <person name="Sureshbabu K."/>
            <person name="Batra K."/>
            <person name="Sharma T.R."/>
            <person name="Mohapatra T."/>
            <person name="Singh N.K."/>
            <person name="Messing J."/>
            <person name="Nelson A.B."/>
            <person name="Fuks G."/>
            <person name="Kavchok S."/>
            <person name="Keizer G."/>
            <person name="Linton E."/>
            <person name="Llaca V."/>
            <person name="Song R."/>
            <person name="Tanyolac B."/>
            <person name="Young S."/>
            <person name="Ho-Il K."/>
            <person name="Hahn J.H."/>
            <person name="Sangsakoo G."/>
            <person name="Vanavichit A."/>
            <person name="de Mattos Luiz.A.T."/>
            <person name="Zimmer P.D."/>
            <person name="Malone G."/>
            <person name="Dellagostin O."/>
            <person name="de Oliveira A.C."/>
            <person name="Bevan M."/>
            <person name="Bancroft I."/>
            <person name="Minx P."/>
            <person name="Cordum H."/>
            <person name="Wilson R."/>
            <person name="Cheng Z."/>
            <person name="Jin W."/>
            <person name="Jiang J."/>
            <person name="Leong S.A."/>
            <person name="Iwama H."/>
            <person name="Gojobori T."/>
            <person name="Itoh T."/>
            <person name="Niimura Y."/>
            <person name="Fujii Y."/>
            <person name="Habara T."/>
            <person name="Sakai H."/>
            <person name="Sato Y."/>
            <person name="Wilson G."/>
            <person name="Kumar K."/>
            <person name="McCouch S."/>
            <person name="Juretic N."/>
            <person name="Hoen D."/>
            <person name="Wright S."/>
            <person name="Bruskiewich R."/>
            <person name="Bureau T."/>
            <person name="Miyao A."/>
            <person name="Hirochika H."/>
            <person name="Nishikawa T."/>
            <person name="Kadowaki K."/>
            <person name="Sugiura M."/>
            <person name="Burr B."/>
            <person name="Sasaki T."/>
        </authorList>
    </citation>
    <scope>NUCLEOTIDE SEQUENCE [LARGE SCALE GENOMIC DNA]</scope>
    <source>
        <strain evidence="3">cv. Nipponbare</strain>
    </source>
</reference>